<feature type="transmembrane region" description="Helical" evidence="8">
    <location>
        <begin position="12"/>
        <end position="29"/>
    </location>
</feature>
<feature type="transmembrane region" description="Helical" evidence="8">
    <location>
        <begin position="333"/>
        <end position="354"/>
    </location>
</feature>
<dbReference type="GO" id="GO:0016763">
    <property type="term" value="F:pentosyltransferase activity"/>
    <property type="evidence" value="ECO:0007669"/>
    <property type="project" value="TreeGrafter"/>
</dbReference>
<evidence type="ECO:0000259" key="9">
    <source>
        <dbReference type="Pfam" id="PF13231"/>
    </source>
</evidence>
<accession>A0A1G1W3V0</accession>
<evidence type="ECO:0000256" key="3">
    <source>
        <dbReference type="ARBA" id="ARBA00022676"/>
    </source>
</evidence>
<evidence type="ECO:0000256" key="5">
    <source>
        <dbReference type="ARBA" id="ARBA00022692"/>
    </source>
</evidence>
<dbReference type="InterPro" id="IPR050297">
    <property type="entry name" value="LipidA_mod_glycosyltrf_83"/>
</dbReference>
<dbReference type="GO" id="GO:0005886">
    <property type="term" value="C:plasma membrane"/>
    <property type="evidence" value="ECO:0007669"/>
    <property type="project" value="UniProtKB-SubCell"/>
</dbReference>
<keyword evidence="5 8" id="KW-0812">Transmembrane</keyword>
<name>A0A1G1W3V0_9BACT</name>
<feature type="transmembrane region" description="Helical" evidence="8">
    <location>
        <begin position="394"/>
        <end position="413"/>
    </location>
</feature>
<dbReference type="InterPro" id="IPR038731">
    <property type="entry name" value="RgtA/B/C-like"/>
</dbReference>
<dbReference type="AlphaFoldDB" id="A0A1G1W3V0"/>
<evidence type="ECO:0000256" key="7">
    <source>
        <dbReference type="ARBA" id="ARBA00023136"/>
    </source>
</evidence>
<gene>
    <name evidence="10" type="ORF">A3A65_04345</name>
</gene>
<evidence type="ECO:0000313" key="10">
    <source>
        <dbReference type="EMBL" id="OGY22358.1"/>
    </source>
</evidence>
<keyword evidence="7 8" id="KW-0472">Membrane</keyword>
<evidence type="ECO:0000256" key="4">
    <source>
        <dbReference type="ARBA" id="ARBA00022679"/>
    </source>
</evidence>
<keyword evidence="2" id="KW-1003">Cell membrane</keyword>
<feature type="transmembrane region" description="Helical" evidence="8">
    <location>
        <begin position="298"/>
        <end position="321"/>
    </location>
</feature>
<feature type="transmembrane region" description="Helical" evidence="8">
    <location>
        <begin position="213"/>
        <end position="234"/>
    </location>
</feature>
<proteinExistence type="predicted"/>
<feature type="transmembrane region" description="Helical" evidence="8">
    <location>
        <begin position="99"/>
        <end position="119"/>
    </location>
</feature>
<keyword evidence="6 8" id="KW-1133">Transmembrane helix</keyword>
<keyword evidence="4" id="KW-0808">Transferase</keyword>
<comment type="caution">
    <text evidence="10">The sequence shown here is derived from an EMBL/GenBank/DDBJ whole genome shotgun (WGS) entry which is preliminary data.</text>
</comment>
<dbReference type="PANTHER" id="PTHR33908">
    <property type="entry name" value="MANNOSYLTRANSFERASE YKCB-RELATED"/>
    <property type="match status" value="1"/>
</dbReference>
<evidence type="ECO:0000256" key="1">
    <source>
        <dbReference type="ARBA" id="ARBA00004651"/>
    </source>
</evidence>
<dbReference type="EMBL" id="MHCL01000003">
    <property type="protein sequence ID" value="OGY22358.1"/>
    <property type="molecule type" value="Genomic_DNA"/>
</dbReference>
<evidence type="ECO:0000256" key="8">
    <source>
        <dbReference type="SAM" id="Phobius"/>
    </source>
</evidence>
<dbReference type="Proteomes" id="UP000176723">
    <property type="component" value="Unassembled WGS sequence"/>
</dbReference>
<dbReference type="STRING" id="1797593.A3A65_04345"/>
<dbReference type="Pfam" id="PF13231">
    <property type="entry name" value="PMT_2"/>
    <property type="match status" value="1"/>
</dbReference>
<comment type="subcellular location">
    <subcellularLocation>
        <location evidence="1">Cell membrane</location>
        <topology evidence="1">Multi-pass membrane protein</topology>
    </subcellularLocation>
</comment>
<feature type="transmembrane region" description="Helical" evidence="8">
    <location>
        <begin position="131"/>
        <end position="150"/>
    </location>
</feature>
<feature type="transmembrane region" description="Helical" evidence="8">
    <location>
        <begin position="241"/>
        <end position="263"/>
    </location>
</feature>
<dbReference type="PANTHER" id="PTHR33908:SF11">
    <property type="entry name" value="MEMBRANE PROTEIN"/>
    <property type="match status" value="1"/>
</dbReference>
<feature type="transmembrane region" description="Helical" evidence="8">
    <location>
        <begin position="65"/>
        <end position="87"/>
    </location>
</feature>
<organism evidence="10 11">
    <name type="scientific">Candidatus Chisholmbacteria bacterium RIFCSPLOWO2_01_FULL_49_14</name>
    <dbReference type="NCBI Taxonomy" id="1797593"/>
    <lineage>
        <taxon>Bacteria</taxon>
        <taxon>Candidatus Chisholmiibacteriota</taxon>
    </lineage>
</organism>
<reference evidence="10 11" key="1">
    <citation type="journal article" date="2016" name="Nat. Commun.">
        <title>Thousands of microbial genomes shed light on interconnected biogeochemical processes in an aquifer system.</title>
        <authorList>
            <person name="Anantharaman K."/>
            <person name="Brown C.T."/>
            <person name="Hug L.A."/>
            <person name="Sharon I."/>
            <person name="Castelle C.J."/>
            <person name="Probst A.J."/>
            <person name="Thomas B.C."/>
            <person name="Singh A."/>
            <person name="Wilkins M.J."/>
            <person name="Karaoz U."/>
            <person name="Brodie E.L."/>
            <person name="Williams K.H."/>
            <person name="Hubbard S.S."/>
            <person name="Banfield J.F."/>
        </authorList>
    </citation>
    <scope>NUCLEOTIDE SEQUENCE [LARGE SCALE GENOMIC DNA]</scope>
</reference>
<keyword evidence="3" id="KW-0328">Glycosyltransferase</keyword>
<sequence length="626" mass="70057">MRLKKFFAHSPDLLVPLAIGAVAVVLSYTSTLEPLRIVIGLLFVFVASGYPITRILPRESGPVERLLVASVVSLLLTYPATVLTVLVEGHVASAIFGRHLTTSLTILFLLTCAMAILVNKRKPLPLRIRRFPALLLLPLIMYALLVFVNLNRADVFADEYDLGYQAYNLVDGIKAGRRAYTVSYSGHPPLAMDIKHFSMNILEPDGLDLLEDWQFRVSEGLVGLFTLLAAYLLARELFSENVALITAALLAVNNYMVWMGRIFHREMYLTLFMTAGVYFYAKAKIRRQSAYWTLAGSALGASLLVKETALIMMVILAYDILVSAKHRKSAARVTLVAMAIFLPVIMYNIAAYLFTGYADVFFSHLFGESRPMATPLYASPIRNLHSMFSYLLDLYSPLVFEVFAVGVMLQAVYQRLNRTLVIWLVAGFVFFTLTSVRAYYFLFLTIPLAIIASAALSNFSKLTRTLVLTATLGVSLVYSINTNIYRGYTVADRAGTIDESVVVKRTPFQHYSIAARSWSEEVGYKRLQSALDQTVRSGDCVIVSESLNPLAVRRYLGLNDEIKKYYLGQEYPSRYPSCPSDLSRVRGKVYMVSEDRNQPGSLIIIVSDHLGNDRFFLFELAKGNFA</sequence>
<dbReference type="GO" id="GO:0009103">
    <property type="term" value="P:lipopolysaccharide biosynthetic process"/>
    <property type="evidence" value="ECO:0007669"/>
    <property type="project" value="UniProtKB-ARBA"/>
</dbReference>
<evidence type="ECO:0000256" key="2">
    <source>
        <dbReference type="ARBA" id="ARBA00022475"/>
    </source>
</evidence>
<evidence type="ECO:0000313" key="11">
    <source>
        <dbReference type="Proteomes" id="UP000176723"/>
    </source>
</evidence>
<protein>
    <recommendedName>
        <fullName evidence="9">Glycosyltransferase RgtA/B/C/D-like domain-containing protein</fullName>
    </recommendedName>
</protein>
<feature type="transmembrane region" description="Helical" evidence="8">
    <location>
        <begin position="420"/>
        <end position="442"/>
    </location>
</feature>
<feature type="transmembrane region" description="Helical" evidence="8">
    <location>
        <begin position="35"/>
        <end position="53"/>
    </location>
</feature>
<evidence type="ECO:0000256" key="6">
    <source>
        <dbReference type="ARBA" id="ARBA00022989"/>
    </source>
</evidence>
<feature type="domain" description="Glycosyltransferase RgtA/B/C/D-like" evidence="9">
    <location>
        <begin position="211"/>
        <end position="347"/>
    </location>
</feature>
<feature type="transmembrane region" description="Helical" evidence="8">
    <location>
        <begin position="462"/>
        <end position="480"/>
    </location>
</feature>